<gene>
    <name evidence="2" type="ORF">SAMN02745221_02078</name>
</gene>
<keyword evidence="1" id="KW-1133">Transmembrane helix</keyword>
<evidence type="ECO:0000313" key="2">
    <source>
        <dbReference type="EMBL" id="SHH28171.1"/>
    </source>
</evidence>
<evidence type="ECO:0000313" key="3">
    <source>
        <dbReference type="Proteomes" id="UP000242329"/>
    </source>
</evidence>
<dbReference type="Proteomes" id="UP000242329">
    <property type="component" value="Unassembled WGS sequence"/>
</dbReference>
<accession>A0A1M5RPV8</accession>
<keyword evidence="3" id="KW-1185">Reference proteome</keyword>
<organism evidence="2 3">
    <name type="scientific">Thermosyntropha lipolytica DSM 11003</name>
    <dbReference type="NCBI Taxonomy" id="1123382"/>
    <lineage>
        <taxon>Bacteria</taxon>
        <taxon>Bacillati</taxon>
        <taxon>Bacillota</taxon>
        <taxon>Clostridia</taxon>
        <taxon>Eubacteriales</taxon>
        <taxon>Syntrophomonadaceae</taxon>
        <taxon>Thermosyntropha</taxon>
    </lineage>
</organism>
<sequence length="217" mass="25043">MFNKNIFNKISLFLMFSIICSILTIFTLSTTATEKSDNISLDYISEKYHLVDITPEQVPLYIKPIVFDTPADAYQFLESVHFKNKAIEINRVNNPKDFKIICENVNNINNTSIKTIRTGTQETTVASFIWGSIKMFVRYSYNDTPPKRFISCSTINTYITGFSPGLEYQQLDAWYNIIDSGRTLACSAIGHLKYYLLINGTLKLFESTDTYYHEFYL</sequence>
<proteinExistence type="predicted"/>
<keyword evidence="1" id="KW-0472">Membrane</keyword>
<dbReference type="AlphaFoldDB" id="A0A1M5RPV8"/>
<keyword evidence="1" id="KW-0812">Transmembrane</keyword>
<reference evidence="3" key="1">
    <citation type="submission" date="2016-11" db="EMBL/GenBank/DDBJ databases">
        <authorList>
            <person name="Varghese N."/>
            <person name="Submissions S."/>
        </authorList>
    </citation>
    <scope>NUCLEOTIDE SEQUENCE [LARGE SCALE GENOMIC DNA]</scope>
    <source>
        <strain evidence="3">DSM 11003</strain>
    </source>
</reference>
<dbReference type="OrthoDB" id="2087877at2"/>
<name>A0A1M5RPV8_9FIRM</name>
<feature type="transmembrane region" description="Helical" evidence="1">
    <location>
        <begin position="12"/>
        <end position="32"/>
    </location>
</feature>
<dbReference type="RefSeq" id="WP_073093450.1">
    <property type="nucleotide sequence ID" value="NZ_FQWY01000054.1"/>
</dbReference>
<evidence type="ECO:0000256" key="1">
    <source>
        <dbReference type="SAM" id="Phobius"/>
    </source>
</evidence>
<dbReference type="EMBL" id="FQWY01000054">
    <property type="protein sequence ID" value="SHH28171.1"/>
    <property type="molecule type" value="Genomic_DNA"/>
</dbReference>
<protein>
    <submittedName>
        <fullName evidence="2">Uncharacterized protein</fullName>
    </submittedName>
</protein>